<keyword evidence="1" id="KW-0547">Nucleotide-binding</keyword>
<feature type="compositionally biased region" description="Low complexity" evidence="3">
    <location>
        <begin position="607"/>
        <end position="617"/>
    </location>
</feature>
<dbReference type="GO" id="GO:0005319">
    <property type="term" value="F:lipid transporter activity"/>
    <property type="evidence" value="ECO:0007669"/>
    <property type="project" value="TreeGrafter"/>
</dbReference>
<dbReference type="SUPFAM" id="SSF52540">
    <property type="entry name" value="P-loop containing nucleoside triphosphate hydrolases"/>
    <property type="match status" value="1"/>
</dbReference>
<keyword evidence="6" id="KW-1185">Reference proteome</keyword>
<evidence type="ECO:0000256" key="3">
    <source>
        <dbReference type="SAM" id="MobiDB-lite"/>
    </source>
</evidence>
<gene>
    <name evidence="5" type="ORF">V5799_030717</name>
</gene>
<feature type="region of interest" description="Disordered" evidence="3">
    <location>
        <begin position="654"/>
        <end position="731"/>
    </location>
</feature>
<protein>
    <recommendedName>
        <fullName evidence="4">ABC transporter domain-containing protein</fullName>
    </recommendedName>
</protein>
<dbReference type="AlphaFoldDB" id="A0AAQ4EME4"/>
<reference evidence="5 6" key="1">
    <citation type="journal article" date="2023" name="Arcadia Sci">
        <title>De novo assembly of a long-read Amblyomma americanum tick genome.</title>
        <authorList>
            <person name="Chou S."/>
            <person name="Poskanzer K.E."/>
            <person name="Rollins M."/>
            <person name="Thuy-Boun P.S."/>
        </authorList>
    </citation>
    <scope>NUCLEOTIDE SEQUENCE [LARGE SCALE GENOMIC DNA]</scope>
    <source>
        <strain evidence="5">F_SG_1</strain>
        <tissue evidence="5">Salivary glands</tissue>
    </source>
</reference>
<dbReference type="InterPro" id="IPR003439">
    <property type="entry name" value="ABC_transporter-like_ATP-bd"/>
</dbReference>
<dbReference type="PANTHER" id="PTHR19229">
    <property type="entry name" value="ATP-BINDING CASSETTE TRANSPORTER SUBFAMILY A ABCA"/>
    <property type="match status" value="1"/>
</dbReference>
<feature type="region of interest" description="Disordered" evidence="3">
    <location>
        <begin position="604"/>
        <end position="626"/>
    </location>
</feature>
<evidence type="ECO:0000313" key="5">
    <source>
        <dbReference type="EMBL" id="KAK8775935.1"/>
    </source>
</evidence>
<evidence type="ECO:0000256" key="1">
    <source>
        <dbReference type="ARBA" id="ARBA00022741"/>
    </source>
</evidence>
<sequence length="800" mass="86792">MAQVLQGLTFHVEPGEAFVVLGLRGCGKTTLLDILSGVVPPSSGSAFIADCPLHNTSAWQQRIGVCPHYDGVLGRLTVRQTLALYARVRGIAGDSIQNLLEHIILLLNLSAVENETVDSSGAVTRRKLAVAIAIIGLPPVVLMNDPATGLDMMSKRKIYRSIQLLRQLVKSAVMIVTQSVSDCAVIADRMAIMMNGQFRCLGSIDQLKQRYCRGSMILVKLQPKVLQDMAVINSIHQASQQVLVDIPNRSQNVSVFPDLDSLLRNRLKRDQSLMVQINVFNSAGRGCWHRRTALPSSTLPRAEANVGGANSVLASALTEIPTQAVPMSVGLEEGKVPWVQPGIPSVIPPLDQHNTSSVDYNGAANVAIENVTVGAPEIESAIQNVQSEKDVIHNIPVLSSSLGPAPPYSGEAAATPTEELSQWRAESGSRITPEAAVWKHSNPASYPKQSFEHYPAKPPPRIPIGPMTMRFGLPPPLIKVTVPVLMPSEDYLYQPGLDAVTDNPSEPEGDALNDPSGCMQSFSVGLNCGEKIYRGKASGVSSSPFDNLIRKGPAPVERRNMDRSVGAAKQLCECSDTNNSADKNKNGFKPSDVQALLFKPRGDALQRPRPQLQQNPPAKILGSLRYPPPNDIAYEYATTYVYEDYVPSAYYEAQPQPQPLPLRQSPPQQPGQAPSRQQPQPLRRVGVSPLTVPGGSKYQLRNATKHVPGSLAVDHKPRRLKSRNGTRTSASPLKRIARDLQALEVTPEGCPCASSRKPPCTKTLKKCAKKRPCTKKLKKCKKRCRKKTGEPGAVSVPVTF</sequence>
<organism evidence="5 6">
    <name type="scientific">Amblyomma americanum</name>
    <name type="common">Lone star tick</name>
    <dbReference type="NCBI Taxonomy" id="6943"/>
    <lineage>
        <taxon>Eukaryota</taxon>
        <taxon>Metazoa</taxon>
        <taxon>Ecdysozoa</taxon>
        <taxon>Arthropoda</taxon>
        <taxon>Chelicerata</taxon>
        <taxon>Arachnida</taxon>
        <taxon>Acari</taxon>
        <taxon>Parasitiformes</taxon>
        <taxon>Ixodida</taxon>
        <taxon>Ixodoidea</taxon>
        <taxon>Ixodidae</taxon>
        <taxon>Amblyomminae</taxon>
        <taxon>Amblyomma</taxon>
    </lineage>
</organism>
<dbReference type="InterPro" id="IPR026082">
    <property type="entry name" value="ABCA"/>
</dbReference>
<dbReference type="PROSITE" id="PS50893">
    <property type="entry name" value="ABC_TRANSPORTER_2"/>
    <property type="match status" value="1"/>
</dbReference>
<dbReference type="GO" id="GO:0016020">
    <property type="term" value="C:membrane"/>
    <property type="evidence" value="ECO:0007669"/>
    <property type="project" value="InterPro"/>
</dbReference>
<evidence type="ECO:0000313" key="6">
    <source>
        <dbReference type="Proteomes" id="UP001321473"/>
    </source>
</evidence>
<dbReference type="Gene3D" id="3.40.50.300">
    <property type="entry name" value="P-loop containing nucleotide triphosphate hydrolases"/>
    <property type="match status" value="1"/>
</dbReference>
<dbReference type="GO" id="GO:0005524">
    <property type="term" value="F:ATP binding"/>
    <property type="evidence" value="ECO:0007669"/>
    <property type="project" value="UniProtKB-KW"/>
</dbReference>
<dbReference type="PANTHER" id="PTHR19229:SF250">
    <property type="entry name" value="ABC TRANSPORTER DOMAIN-CONTAINING PROTEIN-RELATED"/>
    <property type="match status" value="1"/>
</dbReference>
<comment type="caution">
    <text evidence="5">The sequence shown here is derived from an EMBL/GenBank/DDBJ whole genome shotgun (WGS) entry which is preliminary data.</text>
</comment>
<accession>A0AAQ4EME4</accession>
<proteinExistence type="predicted"/>
<feature type="domain" description="ABC transporter" evidence="4">
    <location>
        <begin position="1"/>
        <end position="220"/>
    </location>
</feature>
<dbReference type="InterPro" id="IPR003593">
    <property type="entry name" value="AAA+_ATPase"/>
</dbReference>
<dbReference type="Pfam" id="PF00005">
    <property type="entry name" value="ABC_tran"/>
    <property type="match status" value="1"/>
</dbReference>
<feature type="compositionally biased region" description="Low complexity" evidence="3">
    <location>
        <begin position="661"/>
        <end position="681"/>
    </location>
</feature>
<dbReference type="GO" id="GO:0140359">
    <property type="term" value="F:ABC-type transporter activity"/>
    <property type="evidence" value="ECO:0007669"/>
    <property type="project" value="InterPro"/>
</dbReference>
<dbReference type="SMART" id="SM00382">
    <property type="entry name" value="AAA"/>
    <property type="match status" value="1"/>
</dbReference>
<dbReference type="Proteomes" id="UP001321473">
    <property type="component" value="Unassembled WGS sequence"/>
</dbReference>
<evidence type="ECO:0000259" key="4">
    <source>
        <dbReference type="PROSITE" id="PS50893"/>
    </source>
</evidence>
<name>A0AAQ4EME4_AMBAM</name>
<dbReference type="InterPro" id="IPR027417">
    <property type="entry name" value="P-loop_NTPase"/>
</dbReference>
<keyword evidence="2" id="KW-0067">ATP-binding</keyword>
<dbReference type="GO" id="GO:0016887">
    <property type="term" value="F:ATP hydrolysis activity"/>
    <property type="evidence" value="ECO:0007669"/>
    <property type="project" value="InterPro"/>
</dbReference>
<dbReference type="EMBL" id="JARKHS020013527">
    <property type="protein sequence ID" value="KAK8775935.1"/>
    <property type="molecule type" value="Genomic_DNA"/>
</dbReference>
<evidence type="ECO:0000256" key="2">
    <source>
        <dbReference type="ARBA" id="ARBA00022840"/>
    </source>
</evidence>